<dbReference type="AlphaFoldDB" id="A0A4Y3TRI9"/>
<comment type="caution">
    <text evidence="1">The sequence shown here is derived from an EMBL/GenBank/DDBJ whole genome shotgun (WGS) entry which is preliminary data.</text>
</comment>
<dbReference type="RefSeq" id="WP_048836694.1">
    <property type="nucleotide sequence ID" value="NZ_BJMU01000016.1"/>
</dbReference>
<dbReference type="OrthoDB" id="6637890at2"/>
<reference evidence="1 2" key="1">
    <citation type="submission" date="2019-06" db="EMBL/GenBank/DDBJ databases">
        <title>Whole genome shotgun sequence of Acetobacter orleanensis NBRC 13752.</title>
        <authorList>
            <person name="Hosoyama A."/>
            <person name="Uohara A."/>
            <person name="Ohji S."/>
            <person name="Ichikawa N."/>
        </authorList>
    </citation>
    <scope>NUCLEOTIDE SEQUENCE [LARGE SCALE GENOMIC DNA]</scope>
    <source>
        <strain evidence="1 2">NBRC 13752</strain>
    </source>
</reference>
<dbReference type="EMBL" id="BJMU01000016">
    <property type="protein sequence ID" value="GEB83697.1"/>
    <property type="molecule type" value="Genomic_DNA"/>
</dbReference>
<name>A0A4Y3TRI9_9PROT</name>
<sequence>MFKITGLDKLTREMAQLAKFATEVDGELASVSFDPTDPGSIETAISEMEAAIDQKAASYEGNNMVVNLVEQIKANLRE</sequence>
<gene>
    <name evidence="1" type="ORF">AOR01nite_21740</name>
</gene>
<proteinExistence type="predicted"/>
<evidence type="ECO:0000313" key="1">
    <source>
        <dbReference type="EMBL" id="GEB83697.1"/>
    </source>
</evidence>
<evidence type="ECO:0000313" key="2">
    <source>
        <dbReference type="Proteomes" id="UP000317617"/>
    </source>
</evidence>
<keyword evidence="2" id="KW-1185">Reference proteome</keyword>
<organism evidence="1 2">
    <name type="scientific">Acetobacter orleanensis</name>
    <dbReference type="NCBI Taxonomy" id="104099"/>
    <lineage>
        <taxon>Bacteria</taxon>
        <taxon>Pseudomonadati</taxon>
        <taxon>Pseudomonadota</taxon>
        <taxon>Alphaproteobacteria</taxon>
        <taxon>Acetobacterales</taxon>
        <taxon>Acetobacteraceae</taxon>
        <taxon>Acetobacter</taxon>
    </lineage>
</organism>
<dbReference type="Proteomes" id="UP000317617">
    <property type="component" value="Unassembled WGS sequence"/>
</dbReference>
<protein>
    <submittedName>
        <fullName evidence="1">Uncharacterized protein</fullName>
    </submittedName>
</protein>
<accession>A0A4Y3TRI9</accession>